<dbReference type="SUPFAM" id="SSF56112">
    <property type="entry name" value="Protein kinase-like (PK-like)"/>
    <property type="match status" value="1"/>
</dbReference>
<evidence type="ECO:0000313" key="3">
    <source>
        <dbReference type="Proteomes" id="UP000272400"/>
    </source>
</evidence>
<dbReference type="Gene3D" id="2.60.120.430">
    <property type="entry name" value="Galactose-binding lectin"/>
    <property type="match status" value="1"/>
</dbReference>
<dbReference type="EMBL" id="RJKE01000001">
    <property type="protein sequence ID" value="ROO87376.1"/>
    <property type="molecule type" value="Genomic_DNA"/>
</dbReference>
<name>A0A3N1D1I8_9ACTN</name>
<dbReference type="Proteomes" id="UP000272400">
    <property type="component" value="Unassembled WGS sequence"/>
</dbReference>
<comment type="caution">
    <text evidence="2">The sequence shown here is derived from an EMBL/GenBank/DDBJ whole genome shotgun (WGS) entry which is preliminary data.</text>
</comment>
<sequence length="399" mass="41071">MGRERVRRGAAMSSPRWRVPGLRETGPTLDARSVRVSARLTYVRLPDADARAAFEADARRLLALDDPHLVRWIAWFPGPGGDVAAVLTEDVAGAALSGILARHGPVSADAALVVLRSCLLALAAAGPHPGLSTDNVFVTDAGEVKVAGWEARGAPASSAHDPVRLALACVPGPVRKGPLAALAALDGRDPAEALEALPAVAAQYGRSWQARGTAELSRAVGGLTRRRRRPGRWGLAGCAVGALVLGASAVVVIGGQPERDPSAGATAAPSASVRRSTVPVQSAAGWQATGISATVGETVRIQTEGGAWTVDYRMYPPVGPEGYSPAVDRRISAAADCKVHAGAPYGALLARIGDGPVVPVNRLADLTAEAPGPVRLRVNDGDPCLADNRGVLSVLVFPP</sequence>
<accession>A0A3N1D1I8</accession>
<reference evidence="2 3" key="1">
    <citation type="submission" date="2018-11" db="EMBL/GenBank/DDBJ databases">
        <title>Sequencing the genomes of 1000 actinobacteria strains.</title>
        <authorList>
            <person name="Klenk H.-P."/>
        </authorList>
    </citation>
    <scope>NUCLEOTIDE SEQUENCE [LARGE SCALE GENOMIC DNA]</scope>
    <source>
        <strain evidence="2 3">DSM 44254</strain>
    </source>
</reference>
<dbReference type="AlphaFoldDB" id="A0A3N1D1I8"/>
<evidence type="ECO:0008006" key="4">
    <source>
        <dbReference type="Google" id="ProtNLM"/>
    </source>
</evidence>
<gene>
    <name evidence="2" type="ORF">EDD29_4978</name>
</gene>
<keyword evidence="1" id="KW-0472">Membrane</keyword>
<keyword evidence="1" id="KW-0812">Transmembrane</keyword>
<protein>
    <recommendedName>
        <fullName evidence="4">Protein kinase domain-containing protein</fullName>
    </recommendedName>
</protein>
<feature type="transmembrane region" description="Helical" evidence="1">
    <location>
        <begin position="233"/>
        <end position="253"/>
    </location>
</feature>
<keyword evidence="3" id="KW-1185">Reference proteome</keyword>
<evidence type="ECO:0000256" key="1">
    <source>
        <dbReference type="SAM" id="Phobius"/>
    </source>
</evidence>
<organism evidence="2 3">
    <name type="scientific">Actinocorallia herbida</name>
    <dbReference type="NCBI Taxonomy" id="58109"/>
    <lineage>
        <taxon>Bacteria</taxon>
        <taxon>Bacillati</taxon>
        <taxon>Actinomycetota</taxon>
        <taxon>Actinomycetes</taxon>
        <taxon>Streptosporangiales</taxon>
        <taxon>Thermomonosporaceae</taxon>
        <taxon>Actinocorallia</taxon>
    </lineage>
</organism>
<proteinExistence type="predicted"/>
<evidence type="ECO:0000313" key="2">
    <source>
        <dbReference type="EMBL" id="ROO87376.1"/>
    </source>
</evidence>
<dbReference type="InterPro" id="IPR011009">
    <property type="entry name" value="Kinase-like_dom_sf"/>
</dbReference>
<keyword evidence="1" id="KW-1133">Transmembrane helix</keyword>